<feature type="domain" description="Glycosyltransferase subfamily 4-like N-terminal" evidence="1">
    <location>
        <begin position="41"/>
        <end position="186"/>
    </location>
</feature>
<dbReference type="Pfam" id="PF13692">
    <property type="entry name" value="Glyco_trans_1_4"/>
    <property type="match status" value="1"/>
</dbReference>
<dbReference type="OrthoDB" id="258796at2"/>
<dbReference type="PANTHER" id="PTHR45947:SF3">
    <property type="entry name" value="SULFOQUINOVOSYL TRANSFERASE SQD2"/>
    <property type="match status" value="1"/>
</dbReference>
<dbReference type="SUPFAM" id="SSF53756">
    <property type="entry name" value="UDP-Glycosyltransferase/glycogen phosphorylase"/>
    <property type="match status" value="1"/>
</dbReference>
<organism evidence="2 3">
    <name type="scientific">Montanilutibacter psychrotolerans</name>
    <dbReference type="NCBI Taxonomy" id="1327343"/>
    <lineage>
        <taxon>Bacteria</taxon>
        <taxon>Pseudomonadati</taxon>
        <taxon>Pseudomonadota</taxon>
        <taxon>Gammaproteobacteria</taxon>
        <taxon>Lysobacterales</taxon>
        <taxon>Lysobacteraceae</taxon>
        <taxon>Montanilutibacter</taxon>
    </lineage>
</organism>
<dbReference type="Gene3D" id="3.40.50.2000">
    <property type="entry name" value="Glycogen Phosphorylase B"/>
    <property type="match status" value="2"/>
</dbReference>
<evidence type="ECO:0000313" key="2">
    <source>
        <dbReference type="EMBL" id="RNF84270.1"/>
    </source>
</evidence>
<dbReference type="InterPro" id="IPR050194">
    <property type="entry name" value="Glycosyltransferase_grp1"/>
</dbReference>
<dbReference type="EMBL" id="RIBS01000003">
    <property type="protein sequence ID" value="RNF84270.1"/>
    <property type="molecule type" value="Genomic_DNA"/>
</dbReference>
<keyword evidence="2" id="KW-0808">Transferase</keyword>
<proteinExistence type="predicted"/>
<evidence type="ECO:0000259" key="1">
    <source>
        <dbReference type="Pfam" id="PF13439"/>
    </source>
</evidence>
<evidence type="ECO:0000313" key="3">
    <source>
        <dbReference type="Proteomes" id="UP000267049"/>
    </source>
</evidence>
<protein>
    <submittedName>
        <fullName evidence="2">Glycosyltransferase</fullName>
    </submittedName>
</protein>
<dbReference type="InterPro" id="IPR028098">
    <property type="entry name" value="Glyco_trans_4-like_N"/>
</dbReference>
<reference evidence="2 3" key="1">
    <citation type="submission" date="2018-11" db="EMBL/GenBank/DDBJ databases">
        <title>Lysobacter cryohumiis sp. nov., isolated from soil in the Tianshan Mountains, Xinjiang, China.</title>
        <authorList>
            <person name="Luo Y."/>
            <person name="Sheng H."/>
        </authorList>
    </citation>
    <scope>NUCLEOTIDE SEQUENCE [LARGE SCALE GENOMIC DNA]</scope>
    <source>
        <strain evidence="2 3">ZS60</strain>
    </source>
</reference>
<gene>
    <name evidence="2" type="ORF">EER27_07730</name>
</gene>
<keyword evidence="3" id="KW-1185">Reference proteome</keyword>
<comment type="caution">
    <text evidence="2">The sequence shown here is derived from an EMBL/GenBank/DDBJ whole genome shotgun (WGS) entry which is preliminary data.</text>
</comment>
<name>A0A3M8SZE0_9GAMM</name>
<accession>A0A3M8SZE0</accession>
<dbReference type="GO" id="GO:0016757">
    <property type="term" value="F:glycosyltransferase activity"/>
    <property type="evidence" value="ECO:0007669"/>
    <property type="project" value="UniProtKB-ARBA"/>
</dbReference>
<dbReference type="Proteomes" id="UP000267049">
    <property type="component" value="Unassembled WGS sequence"/>
</dbReference>
<dbReference type="Pfam" id="PF13439">
    <property type="entry name" value="Glyco_transf_4"/>
    <property type="match status" value="1"/>
</dbReference>
<dbReference type="PANTHER" id="PTHR45947">
    <property type="entry name" value="SULFOQUINOVOSYL TRANSFERASE SQD2"/>
    <property type="match status" value="1"/>
</dbReference>
<dbReference type="AlphaFoldDB" id="A0A3M8SZE0"/>
<sequence>MGWRVDRLAALSHLTPGMRITVVAKRHYTKKDAFAESFGRVYQLPLQWHRDGHQVQLHLLDYHSLRRDHTARDGFDVYAEPAASPLALRRIVRAQARFNPDVVIGSGDSAIGLLGRWIARRQGARFVFDAYDDYRRFGNSRLFLGWDAYGWLVNRADVVMYASQRLADEHSGSAASVIVPNGVDPAQFAPADLARSRSDNALPPPEQVRLVGYFGSMERDRGVDVLIEAVRKLHCNDPRVRLLLAGRKRDDMQLDAAWIHYVGQVDHRSIPGLLNACDVVALPYLLSPLMDMGASCKIAEYLFCRRPLAATRTPNFLCNFPHQAQALADRLASPGDADDLARVLSLQLDTPSIAPVPEEMAWQRIAHQAAAAFG</sequence>